<evidence type="ECO:0000256" key="1">
    <source>
        <dbReference type="ARBA" id="ARBA00022443"/>
    </source>
</evidence>
<feature type="compositionally biased region" description="Gly residues" evidence="3">
    <location>
        <begin position="184"/>
        <end position="193"/>
    </location>
</feature>
<evidence type="ECO:0000313" key="5">
    <source>
        <dbReference type="EMBL" id="KAA6364780.1"/>
    </source>
</evidence>
<feature type="region of interest" description="Disordered" evidence="3">
    <location>
        <begin position="91"/>
        <end position="349"/>
    </location>
</feature>
<dbReference type="SMART" id="SM00326">
    <property type="entry name" value="SH3"/>
    <property type="match status" value="1"/>
</dbReference>
<dbReference type="PROSITE" id="PS50002">
    <property type="entry name" value="SH3"/>
    <property type="match status" value="1"/>
</dbReference>
<dbReference type="Proteomes" id="UP000324800">
    <property type="component" value="Unassembled WGS sequence"/>
</dbReference>
<gene>
    <name evidence="5" type="ORF">EZS28_039694</name>
</gene>
<protein>
    <recommendedName>
        <fullName evidence="4">SH3 domain-containing protein</fullName>
    </recommendedName>
</protein>
<evidence type="ECO:0000256" key="2">
    <source>
        <dbReference type="PROSITE-ProRule" id="PRU00192"/>
    </source>
</evidence>
<evidence type="ECO:0000259" key="4">
    <source>
        <dbReference type="PROSITE" id="PS50002"/>
    </source>
</evidence>
<feature type="compositionally biased region" description="Low complexity" evidence="3">
    <location>
        <begin position="111"/>
        <end position="143"/>
    </location>
</feature>
<evidence type="ECO:0000256" key="3">
    <source>
        <dbReference type="SAM" id="MobiDB-lite"/>
    </source>
</evidence>
<dbReference type="EMBL" id="SNRW01021232">
    <property type="protein sequence ID" value="KAA6364780.1"/>
    <property type="molecule type" value="Genomic_DNA"/>
</dbReference>
<dbReference type="InterPro" id="IPR001452">
    <property type="entry name" value="SH3_domain"/>
</dbReference>
<dbReference type="SUPFAM" id="SSF50044">
    <property type="entry name" value="SH3-domain"/>
    <property type="match status" value="1"/>
</dbReference>
<comment type="caution">
    <text evidence="5">The sequence shown here is derived from an EMBL/GenBank/DDBJ whole genome shotgun (WGS) entry which is preliminary data.</text>
</comment>
<feature type="non-terminal residue" evidence="5">
    <location>
        <position position="1"/>
    </location>
</feature>
<accession>A0A5J4U3T6</accession>
<feature type="domain" description="SH3" evidence="4">
    <location>
        <begin position="36"/>
        <end position="96"/>
    </location>
</feature>
<feature type="compositionally biased region" description="Low complexity" evidence="3">
    <location>
        <begin position="301"/>
        <end position="319"/>
    </location>
</feature>
<feature type="compositionally biased region" description="Basic and acidic residues" evidence="3">
    <location>
        <begin position="203"/>
        <end position="226"/>
    </location>
</feature>
<reference evidence="5 6" key="1">
    <citation type="submission" date="2019-03" db="EMBL/GenBank/DDBJ databases">
        <title>Single cell metagenomics reveals metabolic interactions within the superorganism composed of flagellate Streblomastix strix and complex community of Bacteroidetes bacteria on its surface.</title>
        <authorList>
            <person name="Treitli S.C."/>
            <person name="Kolisko M."/>
            <person name="Husnik F."/>
            <person name="Keeling P."/>
            <person name="Hampl V."/>
        </authorList>
    </citation>
    <scope>NUCLEOTIDE SEQUENCE [LARGE SCALE GENOMIC DNA]</scope>
    <source>
        <strain evidence="5">ST1C</strain>
    </source>
</reference>
<dbReference type="Pfam" id="PF07653">
    <property type="entry name" value="SH3_2"/>
    <property type="match status" value="1"/>
</dbReference>
<dbReference type="InterPro" id="IPR036028">
    <property type="entry name" value="SH3-like_dom_sf"/>
</dbReference>
<dbReference type="Gene3D" id="2.30.30.40">
    <property type="entry name" value="SH3 Domains"/>
    <property type="match status" value="1"/>
</dbReference>
<name>A0A5J4U3T6_9EUKA</name>
<sequence>PPPHSLSAVYDPTSYIRPAGDAPSISSSAPVMSNAGGGEYYEVLADYTGKAGDPRFLKVNKGDNVKMIKKDAGWSQVENYGQQGLVPTSYLKQSSGGGGGGSSFSQTVPFTSQATQAQQQRSQTQQVQQSAPAVPITSSSGGSIPPPPPVKSAPVGGSVPPPPPVTKKADTTPVVAVQAAPSSSGGGGGGGGDLADQLAAMKRKMEAKEKKTEAELEQERERRPEPKSSGGGGGGGPMDLAAMISMGRKNLGKQNKTVAIDKISTSKTVSDVSSFKNLHHRENTDDDEPQASAPKPKSYLQPQMQHQPQAQTPKASTPASNPPQSPSSASRANLSYTHQNKDGASDSEIGQLRQEVAEIKSLLLQMLDIMRKRDG</sequence>
<organism evidence="5 6">
    <name type="scientific">Streblomastix strix</name>
    <dbReference type="NCBI Taxonomy" id="222440"/>
    <lineage>
        <taxon>Eukaryota</taxon>
        <taxon>Metamonada</taxon>
        <taxon>Preaxostyla</taxon>
        <taxon>Oxymonadida</taxon>
        <taxon>Streblomastigidae</taxon>
        <taxon>Streblomastix</taxon>
    </lineage>
</organism>
<feature type="compositionally biased region" description="Polar residues" evidence="3">
    <location>
        <begin position="252"/>
        <end position="276"/>
    </location>
</feature>
<evidence type="ECO:0000313" key="6">
    <source>
        <dbReference type="Proteomes" id="UP000324800"/>
    </source>
</evidence>
<proteinExistence type="predicted"/>
<dbReference type="AlphaFoldDB" id="A0A5J4U3T6"/>
<keyword evidence="1 2" id="KW-0728">SH3 domain</keyword>